<gene>
    <name evidence="2" type="ORF">BOKJ2_LOCUS9886</name>
</gene>
<comment type="caution">
    <text evidence="2">The sequence shown here is derived from an EMBL/GenBank/DDBJ whole genome shotgun (WGS) entry which is preliminary data.</text>
</comment>
<organism evidence="2 3">
    <name type="scientific">Bursaphelenchus okinawaensis</name>
    <dbReference type="NCBI Taxonomy" id="465554"/>
    <lineage>
        <taxon>Eukaryota</taxon>
        <taxon>Metazoa</taxon>
        <taxon>Ecdysozoa</taxon>
        <taxon>Nematoda</taxon>
        <taxon>Chromadorea</taxon>
        <taxon>Rhabditida</taxon>
        <taxon>Tylenchina</taxon>
        <taxon>Tylenchomorpha</taxon>
        <taxon>Aphelenchoidea</taxon>
        <taxon>Aphelenchoididae</taxon>
        <taxon>Bursaphelenchus</taxon>
    </lineage>
</organism>
<dbReference type="EMBL" id="CAJFDH010000005">
    <property type="protein sequence ID" value="CAD5222923.1"/>
    <property type="molecule type" value="Genomic_DNA"/>
</dbReference>
<dbReference type="EMBL" id="CAJFCW020000005">
    <property type="protein sequence ID" value="CAG9117013.1"/>
    <property type="molecule type" value="Genomic_DNA"/>
</dbReference>
<feature type="compositionally biased region" description="Acidic residues" evidence="1">
    <location>
        <begin position="1"/>
        <end position="10"/>
    </location>
</feature>
<evidence type="ECO:0000256" key="1">
    <source>
        <dbReference type="SAM" id="MobiDB-lite"/>
    </source>
</evidence>
<name>A0A811L1I9_9BILA</name>
<evidence type="ECO:0000313" key="2">
    <source>
        <dbReference type="EMBL" id="CAD5222923.1"/>
    </source>
</evidence>
<sequence>MGDAILDADGETLSNPNEASEKISDLAQEKPYVTLLIEPAEGPIQKAQVRQVLMAYNQSEADPPVAPDVIKQNTKS</sequence>
<evidence type="ECO:0000313" key="3">
    <source>
        <dbReference type="Proteomes" id="UP000614601"/>
    </source>
</evidence>
<dbReference type="Proteomes" id="UP000783686">
    <property type="component" value="Unassembled WGS sequence"/>
</dbReference>
<evidence type="ECO:0008006" key="4">
    <source>
        <dbReference type="Google" id="ProtNLM"/>
    </source>
</evidence>
<dbReference type="AlphaFoldDB" id="A0A811L1I9"/>
<accession>A0A811L1I9</accession>
<feature type="region of interest" description="Disordered" evidence="1">
    <location>
        <begin position="1"/>
        <end position="25"/>
    </location>
</feature>
<dbReference type="OrthoDB" id="5875207at2759"/>
<keyword evidence="3" id="KW-1185">Reference proteome</keyword>
<dbReference type="Proteomes" id="UP000614601">
    <property type="component" value="Unassembled WGS sequence"/>
</dbReference>
<protein>
    <recommendedName>
        <fullName evidence="4">PDZ domain-containing protein</fullName>
    </recommendedName>
</protein>
<proteinExistence type="predicted"/>
<reference evidence="2" key="1">
    <citation type="submission" date="2020-09" db="EMBL/GenBank/DDBJ databases">
        <authorList>
            <person name="Kikuchi T."/>
        </authorList>
    </citation>
    <scope>NUCLEOTIDE SEQUENCE</scope>
    <source>
        <strain evidence="2">SH1</strain>
    </source>
</reference>